<dbReference type="PATRIC" id="fig|1300222.3.peg.2507"/>
<evidence type="ECO:0000313" key="1">
    <source>
        <dbReference type="EMBL" id="EMT52377.1"/>
    </source>
</evidence>
<dbReference type="STRING" id="1300222.I532_12009"/>
<dbReference type="AlphaFoldDB" id="M8DG02"/>
<protein>
    <recommendedName>
        <fullName evidence="3">DUF1934 domain-containing protein</fullName>
    </recommendedName>
</protein>
<dbReference type="InterPro" id="IPR012674">
    <property type="entry name" value="Calycin"/>
</dbReference>
<gene>
    <name evidence="1" type="ORF">I532_12009</name>
</gene>
<name>M8DG02_9BACL</name>
<dbReference type="OrthoDB" id="2352933at2"/>
<evidence type="ECO:0000313" key="2">
    <source>
        <dbReference type="Proteomes" id="UP000012081"/>
    </source>
</evidence>
<dbReference type="Gene3D" id="2.40.128.20">
    <property type="match status" value="1"/>
</dbReference>
<dbReference type="InterPro" id="IPR015231">
    <property type="entry name" value="DUF1934"/>
</dbReference>
<dbReference type="Proteomes" id="UP000012081">
    <property type="component" value="Unassembled WGS sequence"/>
</dbReference>
<dbReference type="EMBL" id="APBN01000004">
    <property type="protein sequence ID" value="EMT52377.1"/>
    <property type="molecule type" value="Genomic_DNA"/>
</dbReference>
<dbReference type="RefSeq" id="WP_003388478.1">
    <property type="nucleotide sequence ID" value="NZ_APBN01000004.1"/>
</dbReference>
<sequence>MQEVQVELTSRHKMYDEWQEDTHQYLGCCTQKGSDWYLTYKEQMEGAGEVNTVWKFSQQSISLLRQGAIQTKQRFQKGETDRTTYHSPHGIFSMEINVYKMKRNDENERPSVIQISYQLWLNEQYAGDHEISLQISWQ</sequence>
<dbReference type="Pfam" id="PF09148">
    <property type="entry name" value="DUF1934"/>
    <property type="match status" value="1"/>
</dbReference>
<accession>M8DG02</accession>
<keyword evidence="2" id="KW-1185">Reference proteome</keyword>
<proteinExistence type="predicted"/>
<evidence type="ECO:0008006" key="3">
    <source>
        <dbReference type="Google" id="ProtNLM"/>
    </source>
</evidence>
<reference evidence="1 2" key="1">
    <citation type="submission" date="2013-03" db="EMBL/GenBank/DDBJ databases">
        <title>Assembly of a new bacterial strain Brevibacillus borstelensis AK1.</title>
        <authorList>
            <person name="Rajan I."/>
            <person name="PoliReddy D."/>
            <person name="Sugumar T."/>
            <person name="Rathinam K."/>
            <person name="Alqarawi S."/>
            <person name="Khalil A.B."/>
            <person name="Sivakumar N."/>
        </authorList>
    </citation>
    <scope>NUCLEOTIDE SEQUENCE [LARGE SCALE GENOMIC DNA]</scope>
    <source>
        <strain evidence="1 2">AK1</strain>
    </source>
</reference>
<comment type="caution">
    <text evidence="1">The sequence shown here is derived from an EMBL/GenBank/DDBJ whole genome shotgun (WGS) entry which is preliminary data.</text>
</comment>
<dbReference type="SUPFAM" id="SSF50814">
    <property type="entry name" value="Lipocalins"/>
    <property type="match status" value="1"/>
</dbReference>
<organism evidence="1 2">
    <name type="scientific">Brevibacillus borstelensis AK1</name>
    <dbReference type="NCBI Taxonomy" id="1300222"/>
    <lineage>
        <taxon>Bacteria</taxon>
        <taxon>Bacillati</taxon>
        <taxon>Bacillota</taxon>
        <taxon>Bacilli</taxon>
        <taxon>Bacillales</taxon>
        <taxon>Paenibacillaceae</taxon>
        <taxon>Brevibacillus</taxon>
    </lineage>
</organism>